<keyword evidence="3" id="KW-0808">Transferase</keyword>
<dbReference type="InterPro" id="IPR002123">
    <property type="entry name" value="Plipid/glycerol_acylTrfase"/>
</dbReference>
<dbReference type="AlphaFoldDB" id="B6IUA9"/>
<dbReference type="EMBL" id="CP000613">
    <property type="protein sequence ID" value="ACI99986.1"/>
    <property type="molecule type" value="Genomic_DNA"/>
</dbReference>
<gene>
    <name evidence="7" type="ordered locus">RC1_2606</name>
</gene>
<evidence type="ECO:0000259" key="6">
    <source>
        <dbReference type="SMART" id="SM00563"/>
    </source>
</evidence>
<organism evidence="7 8">
    <name type="scientific">Rhodospirillum centenum (strain ATCC 51521 / SW)</name>
    <dbReference type="NCBI Taxonomy" id="414684"/>
    <lineage>
        <taxon>Bacteria</taxon>
        <taxon>Pseudomonadati</taxon>
        <taxon>Pseudomonadota</taxon>
        <taxon>Alphaproteobacteria</taxon>
        <taxon>Rhodospirillales</taxon>
        <taxon>Rhodospirillaceae</taxon>
        <taxon>Rhodospirillum</taxon>
    </lineage>
</organism>
<dbReference type="STRING" id="414684.RC1_2606"/>
<dbReference type="HOGENOM" id="CLU_027938_0_2_5"/>
<dbReference type="GO" id="GO:0003841">
    <property type="term" value="F:1-acylglycerol-3-phosphate O-acyltransferase activity"/>
    <property type="evidence" value="ECO:0007669"/>
    <property type="project" value="TreeGrafter"/>
</dbReference>
<evidence type="ECO:0000313" key="7">
    <source>
        <dbReference type="EMBL" id="ACI99986.1"/>
    </source>
</evidence>
<evidence type="ECO:0000256" key="5">
    <source>
        <dbReference type="ARBA" id="ARBA00023315"/>
    </source>
</evidence>
<dbReference type="RefSeq" id="WP_012567768.1">
    <property type="nucleotide sequence ID" value="NC_011420.2"/>
</dbReference>
<dbReference type="eggNOG" id="COG0204">
    <property type="taxonomic scope" value="Bacteria"/>
</dbReference>
<dbReference type="Pfam" id="PF01553">
    <property type="entry name" value="Acyltransferase"/>
    <property type="match status" value="1"/>
</dbReference>
<feature type="domain" description="Phospholipid/glycerol acyltransferase" evidence="6">
    <location>
        <begin position="69"/>
        <end position="190"/>
    </location>
</feature>
<dbReference type="PANTHER" id="PTHR10434:SF64">
    <property type="entry name" value="1-ACYL-SN-GLYCEROL-3-PHOSPHATE ACYLTRANSFERASE-RELATED"/>
    <property type="match status" value="1"/>
</dbReference>
<dbReference type="CDD" id="cd07989">
    <property type="entry name" value="LPLAT_AGPAT-like"/>
    <property type="match status" value="1"/>
</dbReference>
<reference evidence="7 8" key="1">
    <citation type="journal article" date="2010" name="BMC Genomics">
        <title>Metabolic flexibility revealed in the genome of the cyst-forming alpha-1 proteobacterium Rhodospirillum centenum.</title>
        <authorList>
            <person name="Lu Y.K."/>
            <person name="Marden J."/>
            <person name="Han M."/>
            <person name="Swingley W.D."/>
            <person name="Mastrian S.D."/>
            <person name="Chowdhury S.R."/>
            <person name="Hao J."/>
            <person name="Helmy T."/>
            <person name="Kim S."/>
            <person name="Kurdoglu A.A."/>
            <person name="Matthies H.J."/>
            <person name="Rollo D."/>
            <person name="Stothard P."/>
            <person name="Blankenship R.E."/>
            <person name="Bauer C.E."/>
            <person name="Touchman J.W."/>
        </authorList>
    </citation>
    <scope>NUCLEOTIDE SEQUENCE [LARGE SCALE GENOMIC DNA]</scope>
    <source>
        <strain evidence="8">ATCC 51521 / SW</strain>
    </source>
</reference>
<dbReference type="Proteomes" id="UP000001591">
    <property type="component" value="Chromosome"/>
</dbReference>
<keyword evidence="4" id="KW-0443">Lipid metabolism</keyword>
<dbReference type="SMART" id="SM00563">
    <property type="entry name" value="PlsC"/>
    <property type="match status" value="1"/>
</dbReference>
<evidence type="ECO:0000313" key="8">
    <source>
        <dbReference type="Proteomes" id="UP000001591"/>
    </source>
</evidence>
<evidence type="ECO:0000256" key="2">
    <source>
        <dbReference type="ARBA" id="ARBA00022516"/>
    </source>
</evidence>
<dbReference type="GO" id="GO:0006654">
    <property type="term" value="P:phosphatidic acid biosynthetic process"/>
    <property type="evidence" value="ECO:0007669"/>
    <property type="project" value="TreeGrafter"/>
</dbReference>
<dbReference type="SUPFAM" id="SSF69593">
    <property type="entry name" value="Glycerol-3-phosphate (1)-acyltransferase"/>
    <property type="match status" value="1"/>
</dbReference>
<accession>B6IUA9</accession>
<proteinExistence type="predicted"/>
<evidence type="ECO:0000256" key="3">
    <source>
        <dbReference type="ARBA" id="ARBA00022679"/>
    </source>
</evidence>
<keyword evidence="8" id="KW-1185">Reference proteome</keyword>
<dbReference type="PANTHER" id="PTHR10434">
    <property type="entry name" value="1-ACYL-SN-GLYCEROL-3-PHOSPHATE ACYLTRANSFERASE"/>
    <property type="match status" value="1"/>
</dbReference>
<keyword evidence="2" id="KW-0444">Lipid biosynthesis</keyword>
<evidence type="ECO:0000256" key="4">
    <source>
        <dbReference type="ARBA" id="ARBA00023098"/>
    </source>
</evidence>
<comment type="pathway">
    <text evidence="1">Lipid metabolism.</text>
</comment>
<protein>
    <submittedName>
        <fullName evidence="7">Acyltransferase, putative</fullName>
    </submittedName>
</protein>
<name>B6IUA9_RHOCS</name>
<evidence type="ECO:0000256" key="1">
    <source>
        <dbReference type="ARBA" id="ARBA00005189"/>
    </source>
</evidence>
<sequence length="286" mass="31100">MAIGSSFRGLFRLLGYAGWTALCIPVQAAILRFGLPGRRRFPHFYHGVCLRLLGIEVQVLGTPSAVRPTLFISNHASYLDIPVLGSLLETSFVAKREVGAWPVFGLLARLQETVFVERQARHKAHEQRDTMAGRLRAGDNLVLFPEGTSSDGNRTLPFKTALFSVAATRVPQPGGGEAALTVQPVSVTATHLDDIPLGHVLRPLYAWYGDMDLPPHLWQFARAGRLRVVVEFHPALTVEQVSSRKALADHCWRAVAGGVDRAVAGRLPPVPGPQAPLVELPVPQPG</sequence>
<dbReference type="KEGG" id="rce:RC1_2606"/>
<keyword evidence="5 7" id="KW-0012">Acyltransferase</keyword>